<keyword evidence="3" id="KW-1185">Reference proteome</keyword>
<protein>
    <submittedName>
        <fullName evidence="2">Reverse transcriptase</fullName>
    </submittedName>
</protein>
<organism evidence="2 3">
    <name type="scientific">Caerostris extrusa</name>
    <name type="common">Bark spider</name>
    <name type="synonym">Caerostris bankana</name>
    <dbReference type="NCBI Taxonomy" id="172846"/>
    <lineage>
        <taxon>Eukaryota</taxon>
        <taxon>Metazoa</taxon>
        <taxon>Ecdysozoa</taxon>
        <taxon>Arthropoda</taxon>
        <taxon>Chelicerata</taxon>
        <taxon>Arachnida</taxon>
        <taxon>Araneae</taxon>
        <taxon>Araneomorphae</taxon>
        <taxon>Entelegynae</taxon>
        <taxon>Araneoidea</taxon>
        <taxon>Araneidae</taxon>
        <taxon>Caerostris</taxon>
    </lineage>
</organism>
<dbReference type="EMBL" id="BPLR01016165">
    <property type="protein sequence ID" value="GIY81798.1"/>
    <property type="molecule type" value="Genomic_DNA"/>
</dbReference>
<reference evidence="2 3" key="1">
    <citation type="submission" date="2021-06" db="EMBL/GenBank/DDBJ databases">
        <title>Caerostris extrusa draft genome.</title>
        <authorList>
            <person name="Kono N."/>
            <person name="Arakawa K."/>
        </authorList>
    </citation>
    <scope>NUCLEOTIDE SEQUENCE [LARGE SCALE GENOMIC DNA]</scope>
</reference>
<name>A0AAV4WJR2_CAEEX</name>
<keyword evidence="2" id="KW-0548">Nucleotidyltransferase</keyword>
<evidence type="ECO:0000313" key="3">
    <source>
        <dbReference type="Proteomes" id="UP001054945"/>
    </source>
</evidence>
<dbReference type="AlphaFoldDB" id="A0AAV4WJR2"/>
<dbReference type="Proteomes" id="UP001054945">
    <property type="component" value="Unassembled WGS sequence"/>
</dbReference>
<sequence length="187" mass="21505">MVYKSEEDLKNYDNLKTVVFKEFQTTPQECFNHFRKAVKSDSESYVQLASRLMAIFDYCQLRVQQTASNKFLSELESFKCVLCKGNRALHTSPKFNVLTVTERNEILKEHQACFKCFAPECSAVMCKYKTCFCGKPHNRVIHFQRENEKAGEMNVDERSGENYDSSNPSVVASNLSRKEPNALLSTI</sequence>
<accession>A0AAV4WJR2</accession>
<keyword evidence="2" id="KW-0808">Transferase</keyword>
<evidence type="ECO:0000256" key="1">
    <source>
        <dbReference type="SAM" id="MobiDB-lite"/>
    </source>
</evidence>
<evidence type="ECO:0000313" key="2">
    <source>
        <dbReference type="EMBL" id="GIY81798.1"/>
    </source>
</evidence>
<feature type="compositionally biased region" description="Polar residues" evidence="1">
    <location>
        <begin position="162"/>
        <end position="172"/>
    </location>
</feature>
<dbReference type="GO" id="GO:0003964">
    <property type="term" value="F:RNA-directed DNA polymerase activity"/>
    <property type="evidence" value="ECO:0007669"/>
    <property type="project" value="UniProtKB-KW"/>
</dbReference>
<gene>
    <name evidence="2" type="primary">X975_00963</name>
    <name evidence="2" type="ORF">CEXT_425041</name>
</gene>
<comment type="caution">
    <text evidence="2">The sequence shown here is derived from an EMBL/GenBank/DDBJ whole genome shotgun (WGS) entry which is preliminary data.</text>
</comment>
<feature type="region of interest" description="Disordered" evidence="1">
    <location>
        <begin position="152"/>
        <end position="172"/>
    </location>
</feature>
<feature type="compositionally biased region" description="Basic and acidic residues" evidence="1">
    <location>
        <begin position="152"/>
        <end position="161"/>
    </location>
</feature>
<proteinExistence type="predicted"/>
<keyword evidence="2" id="KW-0695">RNA-directed DNA polymerase</keyword>